<dbReference type="GO" id="GO:0000417">
    <property type="term" value="C:HIR complex"/>
    <property type="evidence" value="ECO:0007669"/>
    <property type="project" value="TreeGrafter"/>
</dbReference>
<dbReference type="GO" id="GO:0000785">
    <property type="term" value="C:chromatin"/>
    <property type="evidence" value="ECO:0007669"/>
    <property type="project" value="TreeGrafter"/>
</dbReference>
<evidence type="ECO:0000313" key="1">
    <source>
        <dbReference type="EMBL" id="KAJ8601139.1"/>
    </source>
</evidence>
<dbReference type="GO" id="GO:0005634">
    <property type="term" value="C:nucleus"/>
    <property type="evidence" value="ECO:0007669"/>
    <property type="project" value="InterPro"/>
</dbReference>
<dbReference type="GO" id="GO:0006351">
    <property type="term" value="P:DNA-templated transcription"/>
    <property type="evidence" value="ECO:0007669"/>
    <property type="project" value="InterPro"/>
</dbReference>
<keyword evidence="2" id="KW-1185">Reference proteome</keyword>
<dbReference type="AlphaFoldDB" id="A0AAD7XK52"/>
<dbReference type="EMBL" id="JAQMWT010000448">
    <property type="protein sequence ID" value="KAJ8601139.1"/>
    <property type="molecule type" value="Genomic_DNA"/>
</dbReference>
<gene>
    <name evidence="1" type="ORF">CTAYLR_010621</name>
</gene>
<dbReference type="PANTHER" id="PTHR13831">
    <property type="entry name" value="MEMBER OF THE HIR1 FAMILY OF WD-REPEAT PROTEINS"/>
    <property type="match status" value="1"/>
</dbReference>
<dbReference type="Proteomes" id="UP001230188">
    <property type="component" value="Unassembled WGS sequence"/>
</dbReference>
<accession>A0AAD7XK52</accession>
<evidence type="ECO:0000313" key="2">
    <source>
        <dbReference type="Proteomes" id="UP001230188"/>
    </source>
</evidence>
<comment type="caution">
    <text evidence="1">The sequence shown here is derived from an EMBL/GenBank/DDBJ whole genome shotgun (WGS) entry which is preliminary data.</text>
</comment>
<reference evidence="1" key="1">
    <citation type="submission" date="2023-01" db="EMBL/GenBank/DDBJ databases">
        <title>Metagenome sequencing of chrysophaentin producing Chrysophaeum taylorii.</title>
        <authorList>
            <person name="Davison J."/>
            <person name="Bewley C."/>
        </authorList>
    </citation>
    <scope>NUCLEOTIDE SEQUENCE</scope>
    <source>
        <strain evidence="1">NIES-1699</strain>
    </source>
</reference>
<protein>
    <submittedName>
        <fullName evidence="1">Uncharacterized protein</fullName>
    </submittedName>
</protein>
<dbReference type="InterPro" id="IPR031120">
    <property type="entry name" value="HIR1-like"/>
</dbReference>
<name>A0AAD7XK52_9STRA</name>
<sequence length="100" mass="11019">MCRELHGTHLENTWPALPRIRASRTVIIWRTFGEWNIEAELSIPFKDAIAQTFFQRLSWSPDGLSLGVPNAAKAQQQVSDLAWSTDGALLVASSHDGSGS</sequence>
<dbReference type="GO" id="GO:0031491">
    <property type="term" value="F:nucleosome binding"/>
    <property type="evidence" value="ECO:0007669"/>
    <property type="project" value="TreeGrafter"/>
</dbReference>
<dbReference type="PANTHER" id="PTHR13831:SF0">
    <property type="entry name" value="PROTEIN HIRA"/>
    <property type="match status" value="1"/>
</dbReference>
<organism evidence="1 2">
    <name type="scientific">Chrysophaeum taylorii</name>
    <dbReference type="NCBI Taxonomy" id="2483200"/>
    <lineage>
        <taxon>Eukaryota</taxon>
        <taxon>Sar</taxon>
        <taxon>Stramenopiles</taxon>
        <taxon>Ochrophyta</taxon>
        <taxon>Pelagophyceae</taxon>
        <taxon>Pelagomonadales</taxon>
        <taxon>Pelagomonadaceae</taxon>
        <taxon>Chrysophaeum</taxon>
    </lineage>
</organism>
<proteinExistence type="predicted"/>
<dbReference type="GO" id="GO:0006338">
    <property type="term" value="P:chromatin remodeling"/>
    <property type="evidence" value="ECO:0007669"/>
    <property type="project" value="TreeGrafter"/>
</dbReference>